<dbReference type="InterPro" id="IPR015943">
    <property type="entry name" value="WD40/YVTN_repeat-like_dom_sf"/>
</dbReference>
<dbReference type="Pfam" id="PF13360">
    <property type="entry name" value="PQQ_2"/>
    <property type="match status" value="2"/>
</dbReference>
<protein>
    <submittedName>
        <fullName evidence="4">Esterase EstB</fullName>
        <ecNumber evidence="4">3.1.1.-</ecNumber>
    </submittedName>
</protein>
<dbReference type="InterPro" id="IPR012338">
    <property type="entry name" value="Beta-lactam/transpept-like"/>
</dbReference>
<dbReference type="PANTHER" id="PTHR43283">
    <property type="entry name" value="BETA-LACTAMASE-RELATED"/>
    <property type="match status" value="1"/>
</dbReference>
<dbReference type="Gene3D" id="2.130.10.10">
    <property type="entry name" value="YVTN repeat-like/Quinoprotein amine dehydrogenase"/>
    <property type="match status" value="1"/>
</dbReference>
<dbReference type="EC" id="3.1.1.-" evidence="4"/>
<dbReference type="RefSeq" id="WP_145026458.1">
    <property type="nucleotide sequence ID" value="NZ_CP036271.1"/>
</dbReference>
<feature type="domain" description="Pyrrolo-quinoline quinone repeat" evidence="3">
    <location>
        <begin position="300"/>
        <end position="376"/>
    </location>
</feature>
<accession>A0A517S801</accession>
<dbReference type="InParanoid" id="A0A517S801"/>
<dbReference type="SUPFAM" id="SSF50998">
    <property type="entry name" value="Quinoprotein alcohol dehydrogenase-like"/>
    <property type="match status" value="1"/>
</dbReference>
<sequence precursor="true">MIVASRCAALVLGLLALGAAPSPPQNRWPEFRGPSADGHATGCQLPLEWSEDKNVRWKVEIPGRGWSSPVVWDDQVWVTTGTLDGQTLSAMCFDRETGKVLFDRPIFRVERPSEIEKFNTYASPTPAIEEGRVYLSWGMYGIVCLDTKTFEPVWLRRDLQCEHYRGAGSSPVIIDDMLIEHYDGIDRQFVVALDKRTGETIWLTHRPRHFGTDNYDQKKAYATPIVINVDGQRQLISPTSKGLFAYDPATGEEIWRARYDQFSTPNRPIYEEGLLFIGTGFGKGVFLAMKPGGTGDVTDSNIVWKQARQMPSKPQAIYHEGLIYVVDDAGIVSCMQAADGDTVWQKRVGGNFSASPILCDHRIYLFDDGGKGTVISTGREYNELAKNELSDGCLASPAVAGNSLFVRTRTHLYCLADALAGKPADSASAPRIAAIDDALKPFIESKQVAGIVTLVAHEGKVVHQSSLGDADVEKHRPMGADAMFWIASMTKPQAATAVMILEQEGKLSIDDPVSKYIPSFAQLKHKDGSPVKETLTIKHLLTHTSGLGGFSLPKVGEVEQRLLEQQAELMARAPVNFEPGSKWAYGWSLQVAGRIVEIVSGKPFDDFMAERIFKPLGMQNATFSLNEEQRARLAVTYKMNGKKDGLVPTPNTFVSARTGVKQTPMPSGGLFADVESVRRFYQMLLNGGELDGVRVLKPETVKKMTSVQTGDLKTGFTEGNAWGLGVCLVREPQNVTAALSSGSFGHGGAYGTQVWCDPVKGTLYILLVQRSDMGNSDGSDLRKEFQNAAAKALGQ</sequence>
<dbReference type="GO" id="GO:0016787">
    <property type="term" value="F:hydrolase activity"/>
    <property type="evidence" value="ECO:0007669"/>
    <property type="project" value="UniProtKB-KW"/>
</dbReference>
<dbReference type="SUPFAM" id="SSF56601">
    <property type="entry name" value="beta-lactamase/transpeptidase-like"/>
    <property type="match status" value="1"/>
</dbReference>
<dbReference type="PANTHER" id="PTHR43283:SF3">
    <property type="entry name" value="BETA-LACTAMASE FAMILY PROTEIN (AFU_ORTHOLOGUE AFUA_5G07500)"/>
    <property type="match status" value="1"/>
</dbReference>
<dbReference type="Gene3D" id="2.40.10.480">
    <property type="match status" value="1"/>
</dbReference>
<feature type="domain" description="Pyrrolo-quinoline quinone repeat" evidence="3">
    <location>
        <begin position="188"/>
        <end position="286"/>
    </location>
</feature>
<dbReference type="InterPro" id="IPR002372">
    <property type="entry name" value="PQQ_rpt_dom"/>
</dbReference>
<dbReference type="EMBL" id="CP036271">
    <property type="protein sequence ID" value="QDT52227.1"/>
    <property type="molecule type" value="Genomic_DNA"/>
</dbReference>
<feature type="signal peptide" evidence="1">
    <location>
        <begin position="1"/>
        <end position="19"/>
    </location>
</feature>
<evidence type="ECO:0000313" key="5">
    <source>
        <dbReference type="Proteomes" id="UP000315700"/>
    </source>
</evidence>
<dbReference type="Gene3D" id="3.40.710.10">
    <property type="entry name" value="DD-peptidase/beta-lactamase superfamily"/>
    <property type="match status" value="1"/>
</dbReference>
<dbReference type="KEGG" id="ccos:Pan44_02360"/>
<proteinExistence type="predicted"/>
<feature type="domain" description="Beta-lactamase-related" evidence="2">
    <location>
        <begin position="435"/>
        <end position="782"/>
    </location>
</feature>
<evidence type="ECO:0000259" key="3">
    <source>
        <dbReference type="Pfam" id="PF13360"/>
    </source>
</evidence>
<dbReference type="InterPro" id="IPR001466">
    <property type="entry name" value="Beta-lactam-related"/>
</dbReference>
<gene>
    <name evidence="4" type="primary">estB_1</name>
    <name evidence="4" type="ORF">Pan44_02360</name>
</gene>
<keyword evidence="4" id="KW-0378">Hydrolase</keyword>
<name>A0A517S801_9PLAN</name>
<dbReference type="Proteomes" id="UP000315700">
    <property type="component" value="Chromosome"/>
</dbReference>
<evidence type="ECO:0000313" key="4">
    <source>
        <dbReference type="EMBL" id="QDT52227.1"/>
    </source>
</evidence>
<dbReference type="OrthoDB" id="9770183at2"/>
<feature type="chain" id="PRO_5021887544" evidence="1">
    <location>
        <begin position="20"/>
        <end position="795"/>
    </location>
</feature>
<dbReference type="AlphaFoldDB" id="A0A517S801"/>
<organism evidence="4 5">
    <name type="scientific">Caulifigura coniformis</name>
    <dbReference type="NCBI Taxonomy" id="2527983"/>
    <lineage>
        <taxon>Bacteria</taxon>
        <taxon>Pseudomonadati</taxon>
        <taxon>Planctomycetota</taxon>
        <taxon>Planctomycetia</taxon>
        <taxon>Planctomycetales</taxon>
        <taxon>Planctomycetaceae</taxon>
        <taxon>Caulifigura</taxon>
    </lineage>
</organism>
<reference evidence="4 5" key="1">
    <citation type="submission" date="2019-02" db="EMBL/GenBank/DDBJ databases">
        <title>Deep-cultivation of Planctomycetes and their phenomic and genomic characterization uncovers novel biology.</title>
        <authorList>
            <person name="Wiegand S."/>
            <person name="Jogler M."/>
            <person name="Boedeker C."/>
            <person name="Pinto D."/>
            <person name="Vollmers J."/>
            <person name="Rivas-Marin E."/>
            <person name="Kohn T."/>
            <person name="Peeters S.H."/>
            <person name="Heuer A."/>
            <person name="Rast P."/>
            <person name="Oberbeckmann S."/>
            <person name="Bunk B."/>
            <person name="Jeske O."/>
            <person name="Meyerdierks A."/>
            <person name="Storesund J.E."/>
            <person name="Kallscheuer N."/>
            <person name="Luecker S."/>
            <person name="Lage O.M."/>
            <person name="Pohl T."/>
            <person name="Merkel B.J."/>
            <person name="Hornburger P."/>
            <person name="Mueller R.-W."/>
            <person name="Bruemmer F."/>
            <person name="Labrenz M."/>
            <person name="Spormann A.M."/>
            <person name="Op den Camp H."/>
            <person name="Overmann J."/>
            <person name="Amann R."/>
            <person name="Jetten M.S.M."/>
            <person name="Mascher T."/>
            <person name="Medema M.H."/>
            <person name="Devos D.P."/>
            <person name="Kaster A.-K."/>
            <person name="Ovreas L."/>
            <person name="Rohde M."/>
            <person name="Galperin M.Y."/>
            <person name="Jogler C."/>
        </authorList>
    </citation>
    <scope>NUCLEOTIDE SEQUENCE [LARGE SCALE GENOMIC DNA]</scope>
    <source>
        <strain evidence="4 5">Pan44</strain>
    </source>
</reference>
<evidence type="ECO:0000256" key="1">
    <source>
        <dbReference type="SAM" id="SignalP"/>
    </source>
</evidence>
<dbReference type="InterPro" id="IPR011047">
    <property type="entry name" value="Quinoprotein_ADH-like_sf"/>
</dbReference>
<keyword evidence="5" id="KW-1185">Reference proteome</keyword>
<evidence type="ECO:0000259" key="2">
    <source>
        <dbReference type="Pfam" id="PF00144"/>
    </source>
</evidence>
<keyword evidence="1" id="KW-0732">Signal</keyword>
<dbReference type="Pfam" id="PF00144">
    <property type="entry name" value="Beta-lactamase"/>
    <property type="match status" value="1"/>
</dbReference>
<dbReference type="InterPro" id="IPR050789">
    <property type="entry name" value="Diverse_Enzym_Activities"/>
</dbReference>